<name>A0ABP4AKL7_9ACTN</name>
<organism evidence="4 5">
    <name type="scientific">Streptomyces rhizosphaericus</name>
    <dbReference type="NCBI Taxonomy" id="114699"/>
    <lineage>
        <taxon>Bacteria</taxon>
        <taxon>Bacillati</taxon>
        <taxon>Actinomycetota</taxon>
        <taxon>Actinomycetes</taxon>
        <taxon>Kitasatosporales</taxon>
        <taxon>Streptomycetaceae</taxon>
        <taxon>Streptomyces</taxon>
        <taxon>Streptomyces violaceusniger group</taxon>
    </lineage>
</organism>
<dbReference type="CDD" id="cd00009">
    <property type="entry name" value="AAA"/>
    <property type="match status" value="1"/>
</dbReference>
<accession>A0ABP4AKL7</accession>
<dbReference type="EMBL" id="BAAAID010000031">
    <property type="protein sequence ID" value="GAA0937337.1"/>
    <property type="molecule type" value="Genomic_DNA"/>
</dbReference>
<dbReference type="SMART" id="SM00382">
    <property type="entry name" value="AAA"/>
    <property type="match status" value="1"/>
</dbReference>
<feature type="region of interest" description="Disordered" evidence="2">
    <location>
        <begin position="1"/>
        <end position="45"/>
    </location>
</feature>
<evidence type="ECO:0000256" key="1">
    <source>
        <dbReference type="SAM" id="Coils"/>
    </source>
</evidence>
<dbReference type="InterPro" id="IPR041538">
    <property type="entry name" value="RavA-like_AAA_lid"/>
</dbReference>
<evidence type="ECO:0000259" key="3">
    <source>
        <dbReference type="SMART" id="SM00382"/>
    </source>
</evidence>
<dbReference type="Gene3D" id="3.40.50.300">
    <property type="entry name" value="P-loop containing nucleotide triphosphate hydrolases"/>
    <property type="match status" value="1"/>
</dbReference>
<dbReference type="Pfam" id="PF17868">
    <property type="entry name" value="AAA_lid_8"/>
    <property type="match status" value="1"/>
</dbReference>
<evidence type="ECO:0000313" key="5">
    <source>
        <dbReference type="Proteomes" id="UP001500418"/>
    </source>
</evidence>
<dbReference type="PANTHER" id="PTHR32204:SF0">
    <property type="entry name" value="ATPASE RAVA"/>
    <property type="match status" value="1"/>
</dbReference>
<dbReference type="InterPro" id="IPR045427">
    <property type="entry name" value="MoxR"/>
</dbReference>
<proteinExistence type="predicted"/>
<evidence type="ECO:0000313" key="4">
    <source>
        <dbReference type="EMBL" id="GAA0937337.1"/>
    </source>
</evidence>
<sequence length="437" mass="47126">MSDMDAEGTQDAHDTPGAEDTPDAEDTQGAEGTQGADAPDTPDAQDTAKRLRAIIDELSDRFYERADVVRTLVVTLLAGQHSLVLGPPGTAKSELARELTGRVEGAAYWEILLSKFTAPTRMFGPIDVAALARGEYRQVYDGRATTAHIAFIDEIFKCSTAALNETLGYLNERIYHPENGGPPIRCPLIGAITASNELPGGEDSAAIYDRLLVRIEVGYLEDPSNFAALVRSAVSRPAAPPRTTVELTALRHAVAGAVPAVDVPDAIVDAVCTLRAALRRKELIASDRRWRQAVGLLQASAYLDGRPAVAETDLSVLTHVLWDSPAERPTVEREVLHLVNPDAKEALDLADALDELEAQLDAMAGQSREALSEWVIRQAHNKLAMAGKRLERLRQDAARAGRSTAAIDRVTGRQRAVRARVLTEALGVDASMVQAQL</sequence>
<keyword evidence="1" id="KW-0175">Coiled coil</keyword>
<dbReference type="PANTHER" id="PTHR32204">
    <property type="entry name" value="ATPASE RAVA"/>
    <property type="match status" value="1"/>
</dbReference>
<dbReference type="SUPFAM" id="SSF52540">
    <property type="entry name" value="P-loop containing nucleoside triphosphate hydrolases"/>
    <property type="match status" value="1"/>
</dbReference>
<evidence type="ECO:0000256" key="2">
    <source>
        <dbReference type="SAM" id="MobiDB-lite"/>
    </source>
</evidence>
<gene>
    <name evidence="4" type="ORF">GCM10009575_049130</name>
</gene>
<dbReference type="InterPro" id="IPR027417">
    <property type="entry name" value="P-loop_NTPase"/>
</dbReference>
<feature type="domain" description="AAA+ ATPase" evidence="3">
    <location>
        <begin position="78"/>
        <end position="221"/>
    </location>
</feature>
<feature type="coiled-coil region" evidence="1">
    <location>
        <begin position="346"/>
        <end position="396"/>
    </location>
</feature>
<dbReference type="Pfam" id="PF20030">
    <property type="entry name" value="bpMoxR"/>
    <property type="match status" value="1"/>
</dbReference>
<dbReference type="InterPro" id="IPR003593">
    <property type="entry name" value="AAA+_ATPase"/>
</dbReference>
<dbReference type="InterPro" id="IPR050513">
    <property type="entry name" value="RavA_ATPases"/>
</dbReference>
<keyword evidence="5" id="KW-1185">Reference proteome</keyword>
<dbReference type="Proteomes" id="UP001500418">
    <property type="component" value="Unassembled WGS sequence"/>
</dbReference>
<reference evidence="5" key="1">
    <citation type="journal article" date="2019" name="Int. J. Syst. Evol. Microbiol.">
        <title>The Global Catalogue of Microorganisms (GCM) 10K type strain sequencing project: providing services to taxonomists for standard genome sequencing and annotation.</title>
        <authorList>
            <consortium name="The Broad Institute Genomics Platform"/>
            <consortium name="The Broad Institute Genome Sequencing Center for Infectious Disease"/>
            <person name="Wu L."/>
            <person name="Ma J."/>
        </authorList>
    </citation>
    <scope>NUCLEOTIDE SEQUENCE [LARGE SCALE GENOMIC DNA]</scope>
    <source>
        <strain evidence="5">JCM 11444</strain>
    </source>
</reference>
<protein>
    <submittedName>
        <fullName evidence="4">AAA family ATPase</fullName>
    </submittedName>
</protein>
<feature type="compositionally biased region" description="Low complexity" evidence="2">
    <location>
        <begin position="36"/>
        <end position="45"/>
    </location>
</feature>
<comment type="caution">
    <text evidence="4">The sequence shown here is derived from an EMBL/GenBank/DDBJ whole genome shotgun (WGS) entry which is preliminary data.</text>
</comment>